<protein>
    <submittedName>
        <fullName evidence="1">RimJ/RimL family protein N-acetyltransferase</fullName>
    </submittedName>
</protein>
<sequence>MKQILETERLILREFETKDASNFYKLNLNPNVIRYTGEEAFSSVDIQIKSRRF</sequence>
<dbReference type="SUPFAM" id="SSF55729">
    <property type="entry name" value="Acyl-CoA N-acyltransferases (Nat)"/>
    <property type="match status" value="1"/>
</dbReference>
<accession>A0ABV2LSL4</accession>
<dbReference type="EMBL" id="JBEPMO010000005">
    <property type="protein sequence ID" value="MET3731569.1"/>
    <property type="molecule type" value="Genomic_DNA"/>
</dbReference>
<keyword evidence="2" id="KW-1185">Reference proteome</keyword>
<name>A0ABV2LSL4_9FLAO</name>
<dbReference type="RefSeq" id="WP_354507957.1">
    <property type="nucleotide sequence ID" value="NZ_JBEPMO010000005.1"/>
</dbReference>
<dbReference type="InterPro" id="IPR016181">
    <property type="entry name" value="Acyl_CoA_acyltransferase"/>
</dbReference>
<organism evidence="1 2">
    <name type="scientific">Moheibacter stercoris</name>
    <dbReference type="NCBI Taxonomy" id="1628251"/>
    <lineage>
        <taxon>Bacteria</taxon>
        <taxon>Pseudomonadati</taxon>
        <taxon>Bacteroidota</taxon>
        <taxon>Flavobacteriia</taxon>
        <taxon>Flavobacteriales</taxon>
        <taxon>Weeksellaceae</taxon>
        <taxon>Moheibacter</taxon>
    </lineage>
</organism>
<reference evidence="1 2" key="1">
    <citation type="submission" date="2024-06" db="EMBL/GenBank/DDBJ databases">
        <title>Genomic Encyclopedia of Type Strains, Phase IV (KMG-IV): sequencing the most valuable type-strain genomes for metagenomic binning, comparative biology and taxonomic classification.</title>
        <authorList>
            <person name="Goeker M."/>
        </authorList>
    </citation>
    <scope>NUCLEOTIDE SEQUENCE [LARGE SCALE GENOMIC DNA]</scope>
    <source>
        <strain evidence="1 2">DSM 29388</strain>
    </source>
</reference>
<evidence type="ECO:0000313" key="1">
    <source>
        <dbReference type="EMBL" id="MET3731569.1"/>
    </source>
</evidence>
<dbReference type="Gene3D" id="3.40.630.30">
    <property type="match status" value="1"/>
</dbReference>
<comment type="caution">
    <text evidence="1">The sequence shown here is derived from an EMBL/GenBank/DDBJ whole genome shotgun (WGS) entry which is preliminary data.</text>
</comment>
<evidence type="ECO:0000313" key="2">
    <source>
        <dbReference type="Proteomes" id="UP001549146"/>
    </source>
</evidence>
<gene>
    <name evidence="1" type="ORF">ABID46_001143</name>
</gene>
<proteinExistence type="predicted"/>
<dbReference type="Proteomes" id="UP001549146">
    <property type="component" value="Unassembled WGS sequence"/>
</dbReference>